<dbReference type="InterPro" id="IPR041290">
    <property type="entry name" value="Tli4_C"/>
</dbReference>
<evidence type="ECO:0000313" key="3">
    <source>
        <dbReference type="Proteomes" id="UP000189627"/>
    </source>
</evidence>
<gene>
    <name evidence="2" type="ORF">BJN34_07990</name>
</gene>
<feature type="domain" description="Tle cognate immunity protein 4 C-terminal" evidence="1">
    <location>
        <begin position="2"/>
        <end position="123"/>
    </location>
</feature>
<organism evidence="2 3">
    <name type="scientific">Cupriavidus necator</name>
    <name type="common">Alcaligenes eutrophus</name>
    <name type="synonym">Ralstonia eutropha</name>
    <dbReference type="NCBI Taxonomy" id="106590"/>
    <lineage>
        <taxon>Bacteria</taxon>
        <taxon>Pseudomonadati</taxon>
        <taxon>Pseudomonadota</taxon>
        <taxon>Betaproteobacteria</taxon>
        <taxon>Burkholderiales</taxon>
        <taxon>Burkholderiaceae</taxon>
        <taxon>Cupriavidus</taxon>
    </lineage>
</organism>
<protein>
    <recommendedName>
        <fullName evidence="1">Tle cognate immunity protein 4 C-terminal domain-containing protein</fullName>
    </recommendedName>
</protein>
<proteinExistence type="predicted"/>
<reference evidence="3" key="1">
    <citation type="submission" date="2017-02" db="EMBL/GenBank/DDBJ databases">
        <title>Complete genome sequence of Cupriavidus necator strain NH9, a 3-chlorobenzoate degrader.</title>
        <authorList>
            <person name="Moriuchi R."/>
            <person name="Dohra H."/>
            <person name="Ogawa N."/>
        </authorList>
    </citation>
    <scope>NUCLEOTIDE SEQUENCE [LARGE SCALE GENOMIC DNA]</scope>
    <source>
        <strain evidence="3">NH9</strain>
    </source>
</reference>
<dbReference type="KEGG" id="cuh:BJN34_07990"/>
<evidence type="ECO:0000259" key="1">
    <source>
        <dbReference type="Pfam" id="PF18426"/>
    </source>
</evidence>
<dbReference type="Proteomes" id="UP000189627">
    <property type="component" value="Chromosome 1"/>
</dbReference>
<dbReference type="AlphaFoldDB" id="A0A1U9UML2"/>
<dbReference type="EMBL" id="CP017757">
    <property type="protein sequence ID" value="AQV93830.1"/>
    <property type="molecule type" value="Genomic_DNA"/>
</dbReference>
<name>A0A1U9UML2_CUPNE</name>
<sequence>MSFTVTAYTQRTVEPGLRARAGGALAALLGTVTGVGQLRNRERPVGPIQADEILIAGTQDGKRTYGFKWEAPGKTDSLAEPNLNVSLQVGESAYSTNKESFASDEEALELWDTVVDSLRLRPGAI</sequence>
<accession>A0A1U9UML2</accession>
<dbReference type="Pfam" id="PF18426">
    <property type="entry name" value="Tli4_C"/>
    <property type="match status" value="1"/>
</dbReference>
<evidence type="ECO:0000313" key="2">
    <source>
        <dbReference type="EMBL" id="AQV93830.1"/>
    </source>
</evidence>